<protein>
    <recommendedName>
        <fullName evidence="1">Enoyl reductase (ER) domain-containing protein</fullName>
    </recommendedName>
</protein>
<dbReference type="InterPro" id="IPR050700">
    <property type="entry name" value="YIM1/Zinc_Alcohol_DH_Fams"/>
</dbReference>
<dbReference type="Gene3D" id="3.90.180.10">
    <property type="entry name" value="Medium-chain alcohol dehydrogenases, catalytic domain"/>
    <property type="match status" value="1"/>
</dbReference>
<organism evidence="2 3">
    <name type="scientific">Phlyctema vagabunda</name>
    <dbReference type="NCBI Taxonomy" id="108571"/>
    <lineage>
        <taxon>Eukaryota</taxon>
        <taxon>Fungi</taxon>
        <taxon>Dikarya</taxon>
        <taxon>Ascomycota</taxon>
        <taxon>Pezizomycotina</taxon>
        <taxon>Leotiomycetes</taxon>
        <taxon>Helotiales</taxon>
        <taxon>Dermateaceae</taxon>
        <taxon>Phlyctema</taxon>
    </lineage>
</organism>
<reference evidence="2 3" key="1">
    <citation type="submission" date="2024-06" db="EMBL/GenBank/DDBJ databases">
        <title>Complete genome of Phlyctema vagabunda strain 19-DSS-EL-015.</title>
        <authorList>
            <person name="Fiorenzani C."/>
        </authorList>
    </citation>
    <scope>NUCLEOTIDE SEQUENCE [LARGE SCALE GENOMIC DNA]</scope>
    <source>
        <strain evidence="2 3">19-DSS-EL-015</strain>
    </source>
</reference>
<dbReference type="PANTHER" id="PTHR11695:SF294">
    <property type="entry name" value="RETICULON-4-INTERACTING PROTEIN 1, MITOCHONDRIAL"/>
    <property type="match status" value="1"/>
</dbReference>
<dbReference type="Pfam" id="PF13602">
    <property type="entry name" value="ADH_zinc_N_2"/>
    <property type="match status" value="1"/>
</dbReference>
<comment type="caution">
    <text evidence="2">The sequence shown here is derived from an EMBL/GenBank/DDBJ whole genome shotgun (WGS) entry which is preliminary data.</text>
</comment>
<dbReference type="Gene3D" id="3.40.50.720">
    <property type="entry name" value="NAD(P)-binding Rossmann-like Domain"/>
    <property type="match status" value="1"/>
</dbReference>
<evidence type="ECO:0000313" key="3">
    <source>
        <dbReference type="Proteomes" id="UP001629113"/>
    </source>
</evidence>
<dbReference type="Proteomes" id="UP001629113">
    <property type="component" value="Unassembled WGS sequence"/>
</dbReference>
<dbReference type="InterPro" id="IPR020843">
    <property type="entry name" value="ER"/>
</dbReference>
<name>A0ABR4PHG0_9HELO</name>
<dbReference type="Pfam" id="PF08240">
    <property type="entry name" value="ADH_N"/>
    <property type="match status" value="1"/>
</dbReference>
<gene>
    <name evidence="2" type="ORF">PVAG01_06876</name>
</gene>
<dbReference type="SUPFAM" id="SSF51735">
    <property type="entry name" value="NAD(P)-binding Rossmann-fold domains"/>
    <property type="match status" value="1"/>
</dbReference>
<feature type="domain" description="Enoyl reductase (ER)" evidence="1">
    <location>
        <begin position="26"/>
        <end position="354"/>
    </location>
</feature>
<dbReference type="InterPro" id="IPR036291">
    <property type="entry name" value="NAD(P)-bd_dom_sf"/>
</dbReference>
<dbReference type="EMBL" id="JBFCZG010000005">
    <property type="protein sequence ID" value="KAL3422720.1"/>
    <property type="molecule type" value="Genomic_DNA"/>
</dbReference>
<dbReference type="InterPro" id="IPR013154">
    <property type="entry name" value="ADH-like_N"/>
</dbReference>
<evidence type="ECO:0000259" key="1">
    <source>
        <dbReference type="SMART" id="SM00829"/>
    </source>
</evidence>
<dbReference type="SUPFAM" id="SSF50129">
    <property type="entry name" value="GroES-like"/>
    <property type="match status" value="1"/>
</dbReference>
<proteinExistence type="predicted"/>
<dbReference type="SMART" id="SM00829">
    <property type="entry name" value="PKS_ER"/>
    <property type="match status" value="1"/>
</dbReference>
<dbReference type="PANTHER" id="PTHR11695">
    <property type="entry name" value="ALCOHOL DEHYDROGENASE RELATED"/>
    <property type="match status" value="1"/>
</dbReference>
<dbReference type="InterPro" id="IPR011032">
    <property type="entry name" value="GroES-like_sf"/>
</dbReference>
<evidence type="ECO:0000313" key="2">
    <source>
        <dbReference type="EMBL" id="KAL3422720.1"/>
    </source>
</evidence>
<dbReference type="CDD" id="cd05289">
    <property type="entry name" value="MDR_like_2"/>
    <property type="match status" value="1"/>
</dbReference>
<accession>A0ABR4PHG0</accession>
<sequence length="357" mass="38100">MAFAIPTSMQAIALDKYSKPSEYKLATLPTPEIQKPTEILIKVHAASINPIDVKLANGMAKALSKDSFPFKIGYDVSGTVAAVGSSVTIFKVGDEIFSRVPGEYKGSVAEYVLSIEDAVAHKPAKLSFSEAASIPLAALTALQCMEVADQTVGGLKGKTVLVPAGLSGTGSFAVQLAKNVFGAAEVITTLSTGKIPKAKELLGEDTFTAIDYTKEDVAKAVGKGKVDYLFDTMATTMSLLGAVKKGGVIVSISTMPSGDQMRDGGMPDMPVFIRYVMNLVDWFFRSWTGWAGVNYKYIFMHPSRTGLDKLSEYIQEGKITPIVGRTAKFSDIEAIRTGCGEIYDGKGGIGKFVIEMV</sequence>
<keyword evidence="3" id="KW-1185">Reference proteome</keyword>